<keyword evidence="4" id="KW-1185">Reference proteome</keyword>
<evidence type="ECO:0000313" key="3">
    <source>
        <dbReference type="EMBL" id="TXS94502.1"/>
    </source>
</evidence>
<evidence type="ECO:0008006" key="5">
    <source>
        <dbReference type="Google" id="ProtNLM"/>
    </source>
</evidence>
<reference evidence="3 4" key="1">
    <citation type="submission" date="2019-08" db="EMBL/GenBank/DDBJ databases">
        <title>Parahaliea maris sp. nov., isolated from the surface seawater.</title>
        <authorList>
            <person name="Liu Y."/>
        </authorList>
    </citation>
    <scope>NUCLEOTIDE SEQUENCE [LARGE SCALE GENOMIC DNA]</scope>
    <source>
        <strain evidence="3 4">S2-26</strain>
    </source>
</reference>
<feature type="compositionally biased region" description="Low complexity" evidence="1">
    <location>
        <begin position="75"/>
        <end position="91"/>
    </location>
</feature>
<sequence>MVKKASTHAAYNKCKKVVSMKNFAALAGVAIVSTWSTMATAQTTIPNVFVNGTTANADEVNENFKALADAIDSLPAGPEGPAGPSGAIGPAGPAGPVGPAGPAGAAGPEGPIGPSDGYAKRLLPVDASVPLGEDAPGEPGLETEIISLDLPAGNHIISGKAVFIYFNDTEELNAVACYLSLTSQPEPEDTLDFSQAFFTVDGLVSSTLPMTAAVDLAADTNVKLICQMAQSSASGDATIQNASLTAIKVETLNVQ</sequence>
<gene>
    <name evidence="3" type="ORF">FVW59_00860</name>
</gene>
<feature type="chain" id="PRO_5023033364" description="Collagen-like protein" evidence="2">
    <location>
        <begin position="42"/>
        <end position="255"/>
    </location>
</feature>
<feature type="region of interest" description="Disordered" evidence="1">
    <location>
        <begin position="75"/>
        <end position="117"/>
    </location>
</feature>
<evidence type="ECO:0000256" key="1">
    <source>
        <dbReference type="SAM" id="MobiDB-lite"/>
    </source>
</evidence>
<dbReference type="OrthoDB" id="5741800at2"/>
<protein>
    <recommendedName>
        <fullName evidence="5">Collagen-like protein</fullName>
    </recommendedName>
</protein>
<dbReference type="EMBL" id="VRYZ01000001">
    <property type="protein sequence ID" value="TXS94502.1"/>
    <property type="molecule type" value="Genomic_DNA"/>
</dbReference>
<dbReference type="AlphaFoldDB" id="A0A5C9A3I8"/>
<dbReference type="Proteomes" id="UP000321933">
    <property type="component" value="Unassembled WGS sequence"/>
</dbReference>
<name>A0A5C9A3I8_9GAMM</name>
<comment type="caution">
    <text evidence="3">The sequence shown here is derived from an EMBL/GenBank/DDBJ whole genome shotgun (WGS) entry which is preliminary data.</text>
</comment>
<evidence type="ECO:0000256" key="2">
    <source>
        <dbReference type="SAM" id="SignalP"/>
    </source>
</evidence>
<organism evidence="3 4">
    <name type="scientific">Parahaliea aestuarii</name>
    <dbReference type="NCBI Taxonomy" id="1852021"/>
    <lineage>
        <taxon>Bacteria</taxon>
        <taxon>Pseudomonadati</taxon>
        <taxon>Pseudomonadota</taxon>
        <taxon>Gammaproteobacteria</taxon>
        <taxon>Cellvibrionales</taxon>
        <taxon>Halieaceae</taxon>
        <taxon>Parahaliea</taxon>
    </lineage>
</organism>
<feature type="signal peptide" evidence="2">
    <location>
        <begin position="1"/>
        <end position="41"/>
    </location>
</feature>
<keyword evidence="2" id="KW-0732">Signal</keyword>
<proteinExistence type="predicted"/>
<evidence type="ECO:0000313" key="4">
    <source>
        <dbReference type="Proteomes" id="UP000321933"/>
    </source>
</evidence>
<accession>A0A5C9A3I8</accession>
<dbReference type="RefSeq" id="WP_148062358.1">
    <property type="nucleotide sequence ID" value="NZ_VRYZ01000001.1"/>
</dbReference>
<feature type="compositionally biased region" description="Low complexity" evidence="1">
    <location>
        <begin position="100"/>
        <end position="115"/>
    </location>
</feature>